<reference evidence="2 3" key="1">
    <citation type="submission" date="2014-06" db="EMBL/GenBank/DDBJ databases">
        <title>Evolutionary Origins and Diversification of the Mycorrhizal Mutualists.</title>
        <authorList>
            <consortium name="DOE Joint Genome Institute"/>
            <consortium name="Mycorrhizal Genomics Consortium"/>
            <person name="Kohler A."/>
            <person name="Kuo A."/>
            <person name="Nagy L.G."/>
            <person name="Floudas D."/>
            <person name="Copeland A."/>
            <person name="Barry K.W."/>
            <person name="Cichocki N."/>
            <person name="Veneault-Fourrey C."/>
            <person name="LaButti K."/>
            <person name="Lindquist E.A."/>
            <person name="Lipzen A."/>
            <person name="Lundell T."/>
            <person name="Morin E."/>
            <person name="Murat C."/>
            <person name="Riley R."/>
            <person name="Ohm R."/>
            <person name="Sun H."/>
            <person name="Tunlid A."/>
            <person name="Henrissat B."/>
            <person name="Grigoriev I.V."/>
            <person name="Hibbett D.S."/>
            <person name="Martin F."/>
        </authorList>
    </citation>
    <scope>NUCLEOTIDE SEQUENCE [LARGE SCALE GENOMIC DNA]</scope>
    <source>
        <strain evidence="2 3">SS14</strain>
    </source>
</reference>
<feature type="region of interest" description="Disordered" evidence="1">
    <location>
        <begin position="322"/>
        <end position="387"/>
    </location>
</feature>
<feature type="compositionally biased region" description="Low complexity" evidence="1">
    <location>
        <begin position="237"/>
        <end position="264"/>
    </location>
</feature>
<feature type="compositionally biased region" description="Polar residues" evidence="1">
    <location>
        <begin position="337"/>
        <end position="347"/>
    </location>
</feature>
<dbReference type="HOGENOM" id="CLU_584718_0_0_1"/>
<proteinExistence type="predicted"/>
<evidence type="ECO:0000256" key="1">
    <source>
        <dbReference type="SAM" id="MobiDB-lite"/>
    </source>
</evidence>
<feature type="region of interest" description="Disordered" evidence="1">
    <location>
        <begin position="129"/>
        <end position="179"/>
    </location>
</feature>
<dbReference type="AlphaFoldDB" id="A0A0C9U3X4"/>
<sequence>LEQPLQRTRRLKRHVNAAEQRPTIPKEPSPSSLPTLSTLLAASARKLAAACMKSTSASTSRNITTPPLLTRGRSKTIPHVAVVVNVQAKSNPTRNVAVNTKATRVGKAKAKQAKKLILKLRMDGQLELGGGAAGDHGQAANGYGSGTESGQDGRNVEKEVAGSVAPSNANGINMEEDEGWMRNIDAEASTSRTMTSVSRTNGGKEVSIELEENDLGPVPIPQNANDVPDAQDHMDVDNNSNTSDSDSASNFNPNPASNSNSDSAKSTQRRICSIRILHTPHAHDQTPGVDVAERDLSPRAQTPAGRSPPSWISTPYYPLVSTTTKTNGKNGNTNGTHSMSINGANAGSKSSKPTVSSSDAAGKATDISITPTTNSPPSCLHSAPRPAVAPPASNYAHLALRALTEYKDSLTTLNDLQKARNRSIEGILRARANLYGALMRGFRMRMRREGRRRGWWSLRCWLVGLGKL</sequence>
<dbReference type="Proteomes" id="UP000054279">
    <property type="component" value="Unassembled WGS sequence"/>
</dbReference>
<gene>
    <name evidence="2" type="ORF">M422DRAFT_259981</name>
</gene>
<keyword evidence="3" id="KW-1185">Reference proteome</keyword>
<organism evidence="2 3">
    <name type="scientific">Sphaerobolus stellatus (strain SS14)</name>
    <dbReference type="NCBI Taxonomy" id="990650"/>
    <lineage>
        <taxon>Eukaryota</taxon>
        <taxon>Fungi</taxon>
        <taxon>Dikarya</taxon>
        <taxon>Basidiomycota</taxon>
        <taxon>Agaricomycotina</taxon>
        <taxon>Agaricomycetes</taxon>
        <taxon>Phallomycetidae</taxon>
        <taxon>Geastrales</taxon>
        <taxon>Sphaerobolaceae</taxon>
        <taxon>Sphaerobolus</taxon>
    </lineage>
</organism>
<evidence type="ECO:0000313" key="2">
    <source>
        <dbReference type="EMBL" id="KIJ37623.1"/>
    </source>
</evidence>
<feature type="region of interest" description="Disordered" evidence="1">
    <location>
        <begin position="1"/>
        <end position="33"/>
    </location>
</feature>
<accession>A0A0C9U3X4</accession>
<dbReference type="EMBL" id="KN837168">
    <property type="protein sequence ID" value="KIJ37623.1"/>
    <property type="molecule type" value="Genomic_DNA"/>
</dbReference>
<feature type="compositionally biased region" description="Low complexity" evidence="1">
    <location>
        <begin position="322"/>
        <end position="336"/>
    </location>
</feature>
<feature type="compositionally biased region" description="Polar residues" evidence="1">
    <location>
        <begin position="367"/>
        <end position="377"/>
    </location>
</feature>
<feature type="compositionally biased region" description="Low complexity" evidence="1">
    <location>
        <begin position="348"/>
        <end position="358"/>
    </location>
</feature>
<evidence type="ECO:0000313" key="3">
    <source>
        <dbReference type="Proteomes" id="UP000054279"/>
    </source>
</evidence>
<feature type="non-terminal residue" evidence="2">
    <location>
        <position position="468"/>
    </location>
</feature>
<feature type="region of interest" description="Disordered" evidence="1">
    <location>
        <begin position="214"/>
        <end position="268"/>
    </location>
</feature>
<protein>
    <submittedName>
        <fullName evidence="2">Uncharacterized protein</fullName>
    </submittedName>
</protein>
<name>A0A0C9U3X4_SPHS4</name>